<dbReference type="PANTHER" id="PTHR48475:SF2">
    <property type="entry name" value="RIBONUCLEASE H"/>
    <property type="match status" value="1"/>
</dbReference>
<reference evidence="4" key="1">
    <citation type="journal article" date="2005" name="Nature">
        <title>The map-based sequence of the rice genome.</title>
        <authorList>
            <consortium name="International rice genome sequencing project (IRGSP)"/>
            <person name="Matsumoto T."/>
            <person name="Wu J."/>
            <person name="Kanamori H."/>
            <person name="Katayose Y."/>
            <person name="Fujisawa M."/>
            <person name="Namiki N."/>
            <person name="Mizuno H."/>
            <person name="Yamamoto K."/>
            <person name="Antonio B.A."/>
            <person name="Baba T."/>
            <person name="Sakata K."/>
            <person name="Nagamura Y."/>
            <person name="Aoki H."/>
            <person name="Arikawa K."/>
            <person name="Arita K."/>
            <person name="Bito T."/>
            <person name="Chiden Y."/>
            <person name="Fujitsuka N."/>
            <person name="Fukunaka R."/>
            <person name="Hamada M."/>
            <person name="Harada C."/>
            <person name="Hayashi A."/>
            <person name="Hijishita S."/>
            <person name="Honda M."/>
            <person name="Hosokawa S."/>
            <person name="Ichikawa Y."/>
            <person name="Idonuma A."/>
            <person name="Iijima M."/>
            <person name="Ikeda M."/>
            <person name="Ikeno M."/>
            <person name="Ito K."/>
            <person name="Ito S."/>
            <person name="Ito T."/>
            <person name="Ito Y."/>
            <person name="Ito Y."/>
            <person name="Iwabuchi A."/>
            <person name="Kamiya K."/>
            <person name="Karasawa W."/>
            <person name="Kurita K."/>
            <person name="Katagiri S."/>
            <person name="Kikuta A."/>
            <person name="Kobayashi H."/>
            <person name="Kobayashi N."/>
            <person name="Machita K."/>
            <person name="Maehara T."/>
            <person name="Masukawa M."/>
            <person name="Mizubayashi T."/>
            <person name="Mukai Y."/>
            <person name="Nagasaki H."/>
            <person name="Nagata Y."/>
            <person name="Naito S."/>
            <person name="Nakashima M."/>
            <person name="Nakama Y."/>
            <person name="Nakamichi Y."/>
            <person name="Nakamura M."/>
            <person name="Meguro A."/>
            <person name="Negishi M."/>
            <person name="Ohta I."/>
            <person name="Ohta T."/>
            <person name="Okamoto M."/>
            <person name="Ono N."/>
            <person name="Saji S."/>
            <person name="Sakaguchi M."/>
            <person name="Sakai K."/>
            <person name="Shibata M."/>
            <person name="Shimokawa T."/>
            <person name="Song J."/>
            <person name="Takazaki Y."/>
            <person name="Terasawa K."/>
            <person name="Tsugane M."/>
            <person name="Tsuji K."/>
            <person name="Ueda S."/>
            <person name="Waki K."/>
            <person name="Yamagata H."/>
            <person name="Yamamoto M."/>
            <person name="Yamamoto S."/>
            <person name="Yamane H."/>
            <person name="Yoshiki S."/>
            <person name="Yoshihara R."/>
            <person name="Yukawa K."/>
            <person name="Zhong H."/>
            <person name="Yano M."/>
            <person name="Yuan Q."/>
            <person name="Ouyang S."/>
            <person name="Liu J."/>
            <person name="Jones K.M."/>
            <person name="Gansberger K."/>
            <person name="Moffat K."/>
            <person name="Hill J."/>
            <person name="Bera J."/>
            <person name="Fadrosh D."/>
            <person name="Jin S."/>
            <person name="Johri S."/>
            <person name="Kim M."/>
            <person name="Overton L."/>
            <person name="Reardon M."/>
            <person name="Tsitrin T."/>
            <person name="Vuong H."/>
            <person name="Weaver B."/>
            <person name="Ciecko A."/>
            <person name="Tallon L."/>
            <person name="Jackson J."/>
            <person name="Pai G."/>
            <person name="Aken S.V."/>
            <person name="Utterback T."/>
            <person name="Reidmuller S."/>
            <person name="Feldblyum T."/>
            <person name="Hsiao J."/>
            <person name="Zismann V."/>
            <person name="Iobst S."/>
            <person name="de Vazeille A.R."/>
            <person name="Buell C.R."/>
            <person name="Ying K."/>
            <person name="Li Y."/>
            <person name="Lu T."/>
            <person name="Huang Y."/>
            <person name="Zhao Q."/>
            <person name="Feng Q."/>
            <person name="Zhang L."/>
            <person name="Zhu J."/>
            <person name="Weng Q."/>
            <person name="Mu J."/>
            <person name="Lu Y."/>
            <person name="Fan D."/>
            <person name="Liu Y."/>
            <person name="Guan J."/>
            <person name="Zhang Y."/>
            <person name="Yu S."/>
            <person name="Liu X."/>
            <person name="Zhang Y."/>
            <person name="Hong G."/>
            <person name="Han B."/>
            <person name="Choisne N."/>
            <person name="Demange N."/>
            <person name="Orjeda G."/>
            <person name="Samain S."/>
            <person name="Cattolico L."/>
            <person name="Pelletier E."/>
            <person name="Couloux A."/>
            <person name="Segurens B."/>
            <person name="Wincker P."/>
            <person name="D'Hont A."/>
            <person name="Scarpelli C."/>
            <person name="Weissenbach J."/>
            <person name="Salanoubat M."/>
            <person name="Quetier F."/>
            <person name="Yu Y."/>
            <person name="Kim H.R."/>
            <person name="Rambo T."/>
            <person name="Currie J."/>
            <person name="Collura K."/>
            <person name="Luo M."/>
            <person name="Yang T."/>
            <person name="Ammiraju J.S.S."/>
            <person name="Engler F."/>
            <person name="Soderlund C."/>
            <person name="Wing R.A."/>
            <person name="Palmer L.E."/>
            <person name="de la Bastide M."/>
            <person name="Spiegel L."/>
            <person name="Nascimento L."/>
            <person name="Zutavern T."/>
            <person name="O'Shaughnessy A."/>
            <person name="Dike S."/>
            <person name="Dedhia N."/>
            <person name="Preston R."/>
            <person name="Balija V."/>
            <person name="McCombie W.R."/>
            <person name="Chow T."/>
            <person name="Chen H."/>
            <person name="Chung M."/>
            <person name="Chen C."/>
            <person name="Shaw J."/>
            <person name="Wu H."/>
            <person name="Hsiao K."/>
            <person name="Chao Y."/>
            <person name="Chu M."/>
            <person name="Cheng C."/>
            <person name="Hour A."/>
            <person name="Lee P."/>
            <person name="Lin S."/>
            <person name="Lin Y."/>
            <person name="Liou J."/>
            <person name="Liu S."/>
            <person name="Hsing Y."/>
            <person name="Raghuvanshi S."/>
            <person name="Mohanty A."/>
            <person name="Bharti A.K."/>
            <person name="Gaur A."/>
            <person name="Gupta V."/>
            <person name="Kumar D."/>
            <person name="Ravi V."/>
            <person name="Vij S."/>
            <person name="Kapur A."/>
            <person name="Khurana P."/>
            <person name="Khurana P."/>
            <person name="Khurana J.P."/>
            <person name="Tyagi A.K."/>
            <person name="Gaikwad K."/>
            <person name="Singh A."/>
            <person name="Dalal V."/>
            <person name="Srivastava S."/>
            <person name="Dixit A."/>
            <person name="Pal A.K."/>
            <person name="Ghazi I.A."/>
            <person name="Yadav M."/>
            <person name="Pandit A."/>
            <person name="Bhargava A."/>
            <person name="Sureshbabu K."/>
            <person name="Batra K."/>
            <person name="Sharma T.R."/>
            <person name="Mohapatra T."/>
            <person name="Singh N.K."/>
            <person name="Messing J."/>
            <person name="Nelson A.B."/>
            <person name="Fuks G."/>
            <person name="Kavchok S."/>
            <person name="Keizer G."/>
            <person name="Linton E."/>
            <person name="Llaca V."/>
            <person name="Song R."/>
            <person name="Tanyolac B."/>
            <person name="Young S."/>
            <person name="Ho-Il K."/>
            <person name="Hahn J.H."/>
            <person name="Sangsakoo G."/>
            <person name="Vanavichit A."/>
            <person name="de Mattos Luiz.A.T."/>
            <person name="Zimmer P.D."/>
            <person name="Malone G."/>
            <person name="Dellagostin O."/>
            <person name="de Oliveira A.C."/>
            <person name="Bevan M."/>
            <person name="Bancroft I."/>
            <person name="Minx P."/>
            <person name="Cordum H."/>
            <person name="Wilson R."/>
            <person name="Cheng Z."/>
            <person name="Jin W."/>
            <person name="Jiang J."/>
            <person name="Leong S.A."/>
            <person name="Iwama H."/>
            <person name="Gojobori T."/>
            <person name="Itoh T."/>
            <person name="Niimura Y."/>
            <person name="Fujii Y."/>
            <person name="Habara T."/>
            <person name="Sakai H."/>
            <person name="Sato Y."/>
            <person name="Wilson G."/>
            <person name="Kumar K."/>
            <person name="McCouch S."/>
            <person name="Juretic N."/>
            <person name="Hoen D."/>
            <person name="Wright S."/>
            <person name="Bruskiewich R."/>
            <person name="Bureau T."/>
            <person name="Miyao A."/>
            <person name="Hirochika H."/>
            <person name="Nishikawa T."/>
            <person name="Kadowaki K."/>
            <person name="Sugiura M."/>
            <person name="Burr B."/>
            <person name="Sasaki T."/>
        </authorList>
    </citation>
    <scope>NUCLEOTIDE SEQUENCE [LARGE SCALE GENOMIC DNA]</scope>
    <source>
        <strain evidence="4">cv. Nipponbare</strain>
    </source>
</reference>
<evidence type="ECO:0000313" key="4">
    <source>
        <dbReference type="Proteomes" id="UP000000763"/>
    </source>
</evidence>
<dbReference type="CDD" id="cd01647">
    <property type="entry name" value="RT_LTR"/>
    <property type="match status" value="1"/>
</dbReference>
<feature type="compositionally biased region" description="Basic residues" evidence="1">
    <location>
        <begin position="119"/>
        <end position="132"/>
    </location>
</feature>
<feature type="compositionally biased region" description="Basic and acidic residues" evidence="1">
    <location>
        <begin position="107"/>
        <end position="118"/>
    </location>
</feature>
<dbReference type="InterPro" id="IPR000477">
    <property type="entry name" value="RT_dom"/>
</dbReference>
<dbReference type="EMBL" id="AC104284">
    <property type="protein sequence ID" value="AAU44099.1"/>
    <property type="molecule type" value="Genomic_DNA"/>
</dbReference>
<dbReference type="PROSITE" id="PS50879">
    <property type="entry name" value="RNASE_H_1"/>
    <property type="match status" value="1"/>
</dbReference>
<dbReference type="Pfam" id="PF00078">
    <property type="entry name" value="RVT_1"/>
    <property type="match status" value="1"/>
</dbReference>
<accession>Q65XK8</accession>
<protein>
    <submittedName>
        <fullName evidence="3">Polyprotein</fullName>
    </submittedName>
</protein>
<feature type="region of interest" description="Disordered" evidence="1">
    <location>
        <begin position="1"/>
        <end position="56"/>
    </location>
</feature>
<proteinExistence type="predicted"/>
<dbReference type="GO" id="GO:0004523">
    <property type="term" value="F:RNA-DNA hybrid ribonuclease activity"/>
    <property type="evidence" value="ECO:0007669"/>
    <property type="project" value="InterPro"/>
</dbReference>
<dbReference type="Gene3D" id="3.10.10.10">
    <property type="entry name" value="HIV Type 1 Reverse Transcriptase, subunit A, domain 1"/>
    <property type="match status" value="1"/>
</dbReference>
<feature type="region of interest" description="Disordered" evidence="1">
    <location>
        <begin position="104"/>
        <end position="132"/>
    </location>
</feature>
<dbReference type="Gene3D" id="3.30.70.270">
    <property type="match status" value="1"/>
</dbReference>
<dbReference type="SUPFAM" id="SSF56672">
    <property type="entry name" value="DNA/RNA polymerases"/>
    <property type="match status" value="1"/>
</dbReference>
<organism evidence="3 4">
    <name type="scientific">Oryza sativa subsp. japonica</name>
    <name type="common">Rice</name>
    <dbReference type="NCBI Taxonomy" id="39947"/>
    <lineage>
        <taxon>Eukaryota</taxon>
        <taxon>Viridiplantae</taxon>
        <taxon>Streptophyta</taxon>
        <taxon>Embryophyta</taxon>
        <taxon>Tracheophyta</taxon>
        <taxon>Spermatophyta</taxon>
        <taxon>Magnoliopsida</taxon>
        <taxon>Liliopsida</taxon>
        <taxon>Poales</taxon>
        <taxon>Poaceae</taxon>
        <taxon>BOP clade</taxon>
        <taxon>Oryzoideae</taxon>
        <taxon>Oryzeae</taxon>
        <taxon>Oryzinae</taxon>
        <taxon>Oryza</taxon>
        <taxon>Oryza sativa</taxon>
    </lineage>
</organism>
<dbReference type="SUPFAM" id="SSF53098">
    <property type="entry name" value="Ribonuclease H-like"/>
    <property type="match status" value="1"/>
</dbReference>
<dbReference type="InterPro" id="IPR002156">
    <property type="entry name" value="RNaseH_domain"/>
</dbReference>
<evidence type="ECO:0000313" key="3">
    <source>
        <dbReference type="EMBL" id="AAU44099.1"/>
    </source>
</evidence>
<dbReference type="InterPro" id="IPR012337">
    <property type="entry name" value="RNaseH-like_sf"/>
</dbReference>
<dbReference type="InterPro" id="IPR043502">
    <property type="entry name" value="DNA/RNA_pol_sf"/>
</dbReference>
<feature type="compositionally biased region" description="Basic and acidic residues" evidence="1">
    <location>
        <begin position="29"/>
        <end position="42"/>
    </location>
</feature>
<dbReference type="Pfam" id="PF13456">
    <property type="entry name" value="RVT_3"/>
    <property type="match status" value="1"/>
</dbReference>
<reference evidence="4" key="2">
    <citation type="journal article" date="2008" name="Nucleic Acids Res.">
        <title>The rice annotation project database (RAP-DB): 2008 update.</title>
        <authorList>
            <consortium name="The rice annotation project (RAP)"/>
        </authorList>
    </citation>
    <scope>GENOME REANNOTATION</scope>
    <source>
        <strain evidence="4">cv. Nipponbare</strain>
    </source>
</reference>
<feature type="domain" description="RNase H type-1" evidence="2">
    <location>
        <begin position="1184"/>
        <end position="1313"/>
    </location>
</feature>
<sequence length="1645" mass="183998">MANTMEQVQREAKDRVGTLPSRRPLGRRTQGEEYMPKGDDFAKASSPREGQRSLFRPIKPRGHWADDRLTAHQESMNLYYTMYSFVVSTTAGADRVDLRAKPLRANATEEGRKGEGYKAKGKRRRGGYGRRRGSRAFGACRRRWRSAICFRTCAITTAFGPCYLCAAASVRGGPRSLRHQSSSIRQVMSHPKSIHKCRPSPFCHKLCKRQCTSPGSHRPQQCIRPLTCNCKLNRSLPKYILNRLAKCHKQWQKGLQLCRRSSKLSFSSSANPTTFQYNPFGPPGGEYKSRCASLVAFESARSGDFALESRTTVRLHQCCLGANRSAASTNARFRSKPSTKPGRHDMVTANFRPIHGGTASITNRAGQPNAMAQPHAQAVISPFATPYPQQGETDPKEFLSIYESAIEAAHGDENTKAKRPGESIREYMCRFSQARCQVQDITEASVINAASAGLLEGELTRKIANKEPQTLEHLFRIIDEFARGEENSKRRQAIQAEYDKASVAAAQAQQQVQVAEPPPLVVRQPQPAIQAQPPRQGQAPMTWRKFRIDRAGKAVMAVEEPVRKKVRKDLYCAFHGRSSHTTEQWRNIRQRGNVQDPRMQQGAAAEATREVAQEQVPPAEQRQDAQRRVIQVITRADPPIQLSKRQKKMQLRTVHNITSAGEGAPQYLNQQIFFGPEDAEGVMFPHHDPLVISAEIAGFEVRRILVDGGSSANVIFAEAYAKMGREEQVLFDVVDIPYNYNAIFGRATLNKFEAISHHNYLKLKMPGPAGVIVVKGLQPSAASKGDLAIINTAVHNVEAEPHDRAKHTPKPAPHGKIIKMQIDDADPIKLVSLGGDMGEEEAKNILEVLEKNIDIFAWGPDEVGGVSADLIMYHLAVKPDAKPRKQKLRKMSADRQEAAKAKVQKLLKAGVIQEIDHPEWLANPVLVRKSNGKWRMCVDFTDLNKACPKDDFPLPRIDQLVDSTAGCELMSFLDAYSSYHQICMNPTDSPKTAFITPFGTFCHLKMPFDHASDLQETFDNLRATCMKLNPEKCVFGVRASKLLGFLVSERGIEANSEKIDAIYQMKPPSSAPSPVAISAALVQETDSGQKPVYFVSEALQGAKTIYIEMEKLAYALAHKVIVPSQYPLGEILRGKEVTGRLSKWATELSPFDLHFVAHTTVKSQVLADFVAEWTPAFAPEPELVEQPWVMYSDGSWSHKGAGVAAVLTSPNGVPIWYAARLQFDTTNNAVEYEAILLGLRKAKALGIRRLLIRTDSKLVAGHVDKSFEAKEEGMKRYLDAVRSMEKCFTGITIEHLPRGQNEEADALAKSAACGGPHSPGILFEVLYAPSEPTDSLEVLAIDQVKLGEDPYDWRTPFVKHLETSWLQEDEAEAKRLQFRVTKYKMVSGQLYRYGILQPLASLHFFRRRRGNGEGNTPGAMWRALNRKNSCLQTLRQMGTGHYWPFPAARNGHKFAIVAVEYFSRWIEAELLEKCEKGLTWKSGSHRSRTRSQTERRNVQMALRTTPTRPTKFSPFMLLYGDEAMTPTELGANSPRVTFSGGKEGRELSLELMEGVRVEALEHMQKYATGTSATYNKKVRPTELLPGHLVLRKKANPIAVSKLESKWEGPYLIKHKSRMESFRLATLEGKEFDHSWNATSLKRFYV</sequence>
<gene>
    <name evidence="3" type="primary">OJ1735_C10.10</name>
</gene>
<evidence type="ECO:0000256" key="1">
    <source>
        <dbReference type="SAM" id="MobiDB-lite"/>
    </source>
</evidence>
<dbReference type="Proteomes" id="UP000000763">
    <property type="component" value="Chromosome 5"/>
</dbReference>
<dbReference type="CDD" id="cd09279">
    <property type="entry name" value="RNase_HI_like"/>
    <property type="match status" value="1"/>
</dbReference>
<dbReference type="GO" id="GO:0003676">
    <property type="term" value="F:nucleic acid binding"/>
    <property type="evidence" value="ECO:0007669"/>
    <property type="project" value="InterPro"/>
</dbReference>
<dbReference type="InterPro" id="IPR036397">
    <property type="entry name" value="RNaseH_sf"/>
</dbReference>
<dbReference type="InterPro" id="IPR043128">
    <property type="entry name" value="Rev_trsase/Diguanyl_cyclase"/>
</dbReference>
<dbReference type="Gene3D" id="3.30.420.10">
    <property type="entry name" value="Ribonuclease H-like superfamily/Ribonuclease H"/>
    <property type="match status" value="1"/>
</dbReference>
<dbReference type="PANTHER" id="PTHR48475">
    <property type="entry name" value="RIBONUCLEASE H"/>
    <property type="match status" value="1"/>
</dbReference>
<name>Q65XK8_ORYSJ</name>
<evidence type="ECO:0000259" key="2">
    <source>
        <dbReference type="PROSITE" id="PS50879"/>
    </source>
</evidence>